<reference evidence="2 3" key="1">
    <citation type="submission" date="2018-07" db="EMBL/GenBank/DDBJ databases">
        <title>Genome sequences of Haloplanus aerogenes JCM 16430T.</title>
        <authorList>
            <person name="Kim Y.B."/>
            <person name="Roh S.W."/>
        </authorList>
    </citation>
    <scope>NUCLEOTIDE SEQUENCE [LARGE SCALE GENOMIC DNA]</scope>
    <source>
        <strain evidence="2 3">JCM 16430</strain>
    </source>
</reference>
<dbReference type="PANTHER" id="PTHR35519:SF2">
    <property type="entry name" value="PH DOMAIN PROTEIN"/>
    <property type="match status" value="1"/>
</dbReference>
<dbReference type="Pfam" id="PF13430">
    <property type="entry name" value="DUF4112"/>
    <property type="match status" value="1"/>
</dbReference>
<organism evidence="2 3">
    <name type="scientific">Haloplanus aerogenes</name>
    <dbReference type="NCBI Taxonomy" id="660522"/>
    <lineage>
        <taxon>Archaea</taxon>
        <taxon>Methanobacteriati</taxon>
        <taxon>Methanobacteriota</taxon>
        <taxon>Stenosarchaea group</taxon>
        <taxon>Halobacteria</taxon>
        <taxon>Halobacteriales</taxon>
        <taxon>Haloferacaceae</taxon>
        <taxon>Haloplanus</taxon>
    </lineage>
</organism>
<name>A0A3G8QPN4_9EURY</name>
<proteinExistence type="predicted"/>
<dbReference type="AlphaFoldDB" id="A0A3G8QPN4"/>
<dbReference type="Proteomes" id="UP000282007">
    <property type="component" value="Chromosome"/>
</dbReference>
<evidence type="ECO:0000256" key="1">
    <source>
        <dbReference type="SAM" id="Phobius"/>
    </source>
</evidence>
<dbReference type="PANTHER" id="PTHR35519">
    <property type="entry name" value="MEMBRANE PROTEINS"/>
    <property type="match status" value="1"/>
</dbReference>
<feature type="transmembrane region" description="Helical" evidence="1">
    <location>
        <begin position="252"/>
        <end position="275"/>
    </location>
</feature>
<protein>
    <submittedName>
        <fullName evidence="2">DUF4112 domain-containing protein</fullName>
    </submittedName>
</protein>
<accession>A0A3G8QPN4</accession>
<evidence type="ECO:0000313" key="3">
    <source>
        <dbReference type="Proteomes" id="UP000282007"/>
    </source>
</evidence>
<keyword evidence="1" id="KW-1133">Transmembrane helix</keyword>
<keyword evidence="3" id="KW-1185">Reference proteome</keyword>
<dbReference type="InterPro" id="IPR025187">
    <property type="entry name" value="DUF4112"/>
</dbReference>
<sequence length="281" mass="30055">MGRYALAFEQFEVERAHRTEAPTLVRDLVGHPSPVEDGVVVGEIEASAPRRRRRGFALDAELLDAGHGEQRGGRRQKRFDPTRDAFTLALLSARVTGASRGSAADGGRDGDEPTVVTVDRDTAPARNPATAVDLQRLRDLSHLLDDSIRVPGTDFRIGIEPLIGLLPVVGDAVGLAISTYVFAVAARSGVPRATLGRVAVVLWIDAVGGAVPVLGDLFDAYWKANLRVSDLLDARLDDPASAAADRRYLRRLAAVAVVCTLVVVAVLAVLVWWLLGYVGAV</sequence>
<gene>
    <name evidence="2" type="ORF">DU502_03050</name>
</gene>
<keyword evidence="1" id="KW-0472">Membrane</keyword>
<dbReference type="KEGG" id="haer:DU502_03050"/>
<keyword evidence="1" id="KW-0812">Transmembrane</keyword>
<dbReference type="EMBL" id="CP034145">
    <property type="protein sequence ID" value="AZH24416.1"/>
    <property type="molecule type" value="Genomic_DNA"/>
</dbReference>
<evidence type="ECO:0000313" key="2">
    <source>
        <dbReference type="EMBL" id="AZH24416.1"/>
    </source>
</evidence>